<dbReference type="SMART" id="SM00271">
    <property type="entry name" value="DnaJ"/>
    <property type="match status" value="1"/>
</dbReference>
<proteinExistence type="predicted"/>
<reference evidence="3 4" key="1">
    <citation type="submission" date="2019-03" db="EMBL/GenBank/DDBJ databases">
        <title>Lake Tanganyika Metagenome-Assembled Genomes (MAGs).</title>
        <authorList>
            <person name="Tran P."/>
        </authorList>
    </citation>
    <scope>NUCLEOTIDE SEQUENCE [LARGE SCALE GENOMIC DNA]</scope>
    <source>
        <strain evidence="3">K_DeepCast_65m_m2_236</strain>
    </source>
</reference>
<feature type="coiled-coil region" evidence="1">
    <location>
        <begin position="78"/>
        <end position="105"/>
    </location>
</feature>
<gene>
    <name evidence="3" type="ORF">FJZ00_14815</name>
</gene>
<comment type="caution">
    <text evidence="3">The sequence shown here is derived from an EMBL/GenBank/DDBJ whole genome shotgun (WGS) entry which is preliminary data.</text>
</comment>
<dbReference type="SUPFAM" id="SSF46565">
    <property type="entry name" value="Chaperone J-domain"/>
    <property type="match status" value="1"/>
</dbReference>
<keyword evidence="1" id="KW-0175">Coiled coil</keyword>
<dbReference type="Gene3D" id="1.10.287.110">
    <property type="entry name" value="DnaJ domain"/>
    <property type="match status" value="1"/>
</dbReference>
<dbReference type="CDD" id="cd06257">
    <property type="entry name" value="DnaJ"/>
    <property type="match status" value="1"/>
</dbReference>
<evidence type="ECO:0000313" key="4">
    <source>
        <dbReference type="Proteomes" id="UP000703893"/>
    </source>
</evidence>
<organism evidence="3 4">
    <name type="scientific">Candidatus Tanganyikabacteria bacterium</name>
    <dbReference type="NCBI Taxonomy" id="2961651"/>
    <lineage>
        <taxon>Bacteria</taxon>
        <taxon>Bacillati</taxon>
        <taxon>Candidatus Sericytochromatia</taxon>
        <taxon>Candidatus Tanganyikabacteria</taxon>
    </lineage>
</organism>
<dbReference type="InterPro" id="IPR036869">
    <property type="entry name" value="J_dom_sf"/>
</dbReference>
<evidence type="ECO:0000256" key="1">
    <source>
        <dbReference type="SAM" id="Coils"/>
    </source>
</evidence>
<protein>
    <submittedName>
        <fullName evidence="3">DnaJ domain-containing protein</fullName>
    </submittedName>
</protein>
<dbReference type="EMBL" id="VGJX01001019">
    <property type="protein sequence ID" value="MBM3276424.1"/>
    <property type="molecule type" value="Genomic_DNA"/>
</dbReference>
<feature type="domain" description="J" evidence="2">
    <location>
        <begin position="123"/>
        <end position="184"/>
    </location>
</feature>
<dbReference type="AlphaFoldDB" id="A0A938BPS8"/>
<evidence type="ECO:0000313" key="3">
    <source>
        <dbReference type="EMBL" id="MBM3276424.1"/>
    </source>
</evidence>
<dbReference type="Pfam" id="PF00226">
    <property type="entry name" value="DnaJ"/>
    <property type="match status" value="1"/>
</dbReference>
<evidence type="ECO:0000259" key="2">
    <source>
        <dbReference type="PROSITE" id="PS50076"/>
    </source>
</evidence>
<dbReference type="Proteomes" id="UP000703893">
    <property type="component" value="Unassembled WGS sequence"/>
</dbReference>
<dbReference type="PROSITE" id="PS50076">
    <property type="entry name" value="DNAJ_2"/>
    <property type="match status" value="1"/>
</dbReference>
<name>A0A938BPS8_9BACT</name>
<sequence>MPRGGYRGGKPPTKSITGEKAVMVSFRLAPETLLQLDTIALGWGTTRTGLVERLVGQAPPTPQLAPSSAELDALRVALAASQQGRQRLTAELTALTERELAYQAEITDLRDRLALAQQGGNSWARGVLHLAEDAGPEDVIRAFRDLSKRYHPDLNRDDAEAGRYFRDIVMAREMLQGLVGEDRP</sequence>
<dbReference type="InterPro" id="IPR001623">
    <property type="entry name" value="DnaJ_domain"/>
</dbReference>
<accession>A0A938BPS8</accession>